<feature type="chain" id="PRO_5041264433" evidence="1">
    <location>
        <begin position="20"/>
        <end position="116"/>
    </location>
</feature>
<keyword evidence="1" id="KW-0732">Signal</keyword>
<accession>A0AA39HKL6</accession>
<evidence type="ECO:0000313" key="3">
    <source>
        <dbReference type="Proteomes" id="UP001175271"/>
    </source>
</evidence>
<reference evidence="2" key="1">
    <citation type="submission" date="2023-06" db="EMBL/GenBank/DDBJ databases">
        <title>Genomic analysis of the entomopathogenic nematode Steinernema hermaphroditum.</title>
        <authorList>
            <person name="Schwarz E.M."/>
            <person name="Heppert J.K."/>
            <person name="Baniya A."/>
            <person name="Schwartz H.T."/>
            <person name="Tan C.-H."/>
            <person name="Antoshechkin I."/>
            <person name="Sternberg P.W."/>
            <person name="Goodrich-Blair H."/>
            <person name="Dillman A.R."/>
        </authorList>
    </citation>
    <scope>NUCLEOTIDE SEQUENCE</scope>
    <source>
        <strain evidence="2">PS9179</strain>
        <tissue evidence="2">Whole animal</tissue>
    </source>
</reference>
<organism evidence="2 3">
    <name type="scientific">Steinernema hermaphroditum</name>
    <dbReference type="NCBI Taxonomy" id="289476"/>
    <lineage>
        <taxon>Eukaryota</taxon>
        <taxon>Metazoa</taxon>
        <taxon>Ecdysozoa</taxon>
        <taxon>Nematoda</taxon>
        <taxon>Chromadorea</taxon>
        <taxon>Rhabditida</taxon>
        <taxon>Tylenchina</taxon>
        <taxon>Panagrolaimomorpha</taxon>
        <taxon>Strongyloidoidea</taxon>
        <taxon>Steinernematidae</taxon>
        <taxon>Steinernema</taxon>
    </lineage>
</organism>
<sequence>MRLNIVALFFIIAFTYSMCAESENSENLTNEAVIQKSNLDEADSSLINLSTDGPLEGNENDGLPENNSFGIRAKRDCCGYGGCCGYCRLMTIPTPDPKATMKPCYGCCCGCGGYGY</sequence>
<proteinExistence type="predicted"/>
<name>A0AA39HKL6_9BILA</name>
<gene>
    <name evidence="2" type="ORF">QR680_003493</name>
</gene>
<comment type="caution">
    <text evidence="2">The sequence shown here is derived from an EMBL/GenBank/DDBJ whole genome shotgun (WGS) entry which is preliminary data.</text>
</comment>
<protein>
    <submittedName>
        <fullName evidence="2">Uncharacterized protein</fullName>
    </submittedName>
</protein>
<feature type="signal peptide" evidence="1">
    <location>
        <begin position="1"/>
        <end position="19"/>
    </location>
</feature>
<dbReference type="EMBL" id="JAUCMV010000003">
    <property type="protein sequence ID" value="KAK0407616.1"/>
    <property type="molecule type" value="Genomic_DNA"/>
</dbReference>
<keyword evidence="3" id="KW-1185">Reference proteome</keyword>
<dbReference type="Proteomes" id="UP001175271">
    <property type="component" value="Unassembled WGS sequence"/>
</dbReference>
<dbReference type="AlphaFoldDB" id="A0AA39HKL6"/>
<evidence type="ECO:0000313" key="2">
    <source>
        <dbReference type="EMBL" id="KAK0407616.1"/>
    </source>
</evidence>
<evidence type="ECO:0000256" key="1">
    <source>
        <dbReference type="SAM" id="SignalP"/>
    </source>
</evidence>